<evidence type="ECO:0000256" key="2">
    <source>
        <dbReference type="ARBA" id="ARBA00022741"/>
    </source>
</evidence>
<evidence type="ECO:0000256" key="4">
    <source>
        <dbReference type="ARBA" id="ARBA00022960"/>
    </source>
</evidence>
<comment type="subcellular location">
    <subcellularLocation>
        <location evidence="6">Cytoplasm</location>
    </subcellularLocation>
    <text evidence="6">Membrane-associated.</text>
</comment>
<dbReference type="Pfam" id="PF06723">
    <property type="entry name" value="MreB_Mbl"/>
    <property type="match status" value="1"/>
</dbReference>
<dbReference type="AlphaFoldDB" id="A0A653ABH6"/>
<evidence type="ECO:0000256" key="5">
    <source>
        <dbReference type="ARBA" id="ARBA00023458"/>
    </source>
</evidence>
<dbReference type="InterPro" id="IPR056546">
    <property type="entry name" value="MreB_MamK-like"/>
</dbReference>
<dbReference type="Gene3D" id="3.30.420.40">
    <property type="match status" value="3"/>
</dbReference>
<keyword evidence="4 6" id="KW-0133">Cell shape</keyword>
<organism evidence="7">
    <name type="scientific">Uncultured Desulfatiglans sp</name>
    <dbReference type="NCBI Taxonomy" id="1748965"/>
    <lineage>
        <taxon>Bacteria</taxon>
        <taxon>Pseudomonadati</taxon>
        <taxon>Thermodesulfobacteriota</taxon>
        <taxon>Desulfobacteria</taxon>
        <taxon>Desulfatiglandales</taxon>
        <taxon>Desulfatiglandaceae</taxon>
        <taxon>Desulfatiglans</taxon>
        <taxon>environmental samples</taxon>
    </lineage>
</organism>
<evidence type="ECO:0000256" key="6">
    <source>
        <dbReference type="HAMAP-Rule" id="MF_02207"/>
    </source>
</evidence>
<dbReference type="SUPFAM" id="SSF53067">
    <property type="entry name" value="Actin-like ATPase domain"/>
    <property type="match status" value="2"/>
</dbReference>
<feature type="binding site" evidence="6">
    <location>
        <begin position="295"/>
        <end position="298"/>
    </location>
    <ligand>
        <name>ATP</name>
        <dbReference type="ChEBI" id="CHEBI:30616"/>
    </ligand>
</feature>
<dbReference type="GO" id="GO:0000902">
    <property type="term" value="P:cell morphogenesis"/>
    <property type="evidence" value="ECO:0007669"/>
    <property type="project" value="InterPro"/>
</dbReference>
<dbReference type="EMBL" id="UPXX01000029">
    <property type="protein sequence ID" value="VBB45417.1"/>
    <property type="molecule type" value="Genomic_DNA"/>
</dbReference>
<dbReference type="GO" id="GO:0005737">
    <property type="term" value="C:cytoplasm"/>
    <property type="evidence" value="ECO:0007669"/>
    <property type="project" value="UniProtKB-SubCell"/>
</dbReference>
<dbReference type="NCBIfam" id="TIGR00904">
    <property type="entry name" value="mreB"/>
    <property type="match status" value="1"/>
</dbReference>
<reference evidence="7" key="1">
    <citation type="submission" date="2018-07" db="EMBL/GenBank/DDBJ databases">
        <authorList>
            <consortium name="Genoscope - CEA"/>
            <person name="William W."/>
        </authorList>
    </citation>
    <scope>NUCLEOTIDE SEQUENCE</scope>
    <source>
        <strain evidence="7">IK1</strain>
    </source>
</reference>
<keyword evidence="3 6" id="KW-0067">ATP-binding</keyword>
<dbReference type="PRINTS" id="PR01652">
    <property type="entry name" value="SHAPEPROTEIN"/>
</dbReference>
<evidence type="ECO:0000256" key="1">
    <source>
        <dbReference type="ARBA" id="ARBA00022490"/>
    </source>
</evidence>
<keyword evidence="1 6" id="KW-0963">Cytoplasm</keyword>
<comment type="function">
    <text evidence="6">Forms membrane-associated dynamic filaments that are essential for cell shape determination. Acts by regulating cell wall synthesis and cell elongation, and thus cell shape. A feedback loop between cell geometry and MreB localization may maintain elongated cell shape by targeting cell wall growth to regions of negative cell wall curvature.</text>
</comment>
<name>A0A653ABH6_UNCDX</name>
<dbReference type="GO" id="GO:0008360">
    <property type="term" value="P:regulation of cell shape"/>
    <property type="evidence" value="ECO:0007669"/>
    <property type="project" value="UniProtKB-UniRule"/>
</dbReference>
<dbReference type="GO" id="GO:0005524">
    <property type="term" value="F:ATP binding"/>
    <property type="evidence" value="ECO:0007669"/>
    <property type="project" value="UniProtKB-KW"/>
</dbReference>
<gene>
    <name evidence="6 7" type="primary">mreB</name>
    <name evidence="7" type="ORF">TRIP_B350368</name>
</gene>
<protein>
    <recommendedName>
        <fullName evidence="6">Cell shape-determining protein MreB</fullName>
    </recommendedName>
</protein>
<sequence>MPSKYSLTLSSNDLAIDLGTTNTSVYVQGKGIVLHEPSVIAISRNGGRDPKVLAVGNAAKQMIGRTPQKISALRPIRDGVIADFEIVGSMLRGLIALIDRRRGLVKPRVVMSIPTGITPVEKRAVRETALSAGAREVHLIEESLAAAMGAGLPFIEPTGSMIVDIGGGRTEVSVISLGGIVLSRSIRVGGDKMDEAILQYIKRKYNFLIGSSAAEAIKLAIGNAHPSTSPQSFEIRGRDLVSGIPGTLTIDSSDVRDALSEEIGAIVEMVRVTLERTPPELSADLIERGIVLTGGGALLKHLNLLLEEATGLPVILASDPFSTVILGCGKVLDDLDILRRIGYKPALASA</sequence>
<accession>A0A653ABH6</accession>
<evidence type="ECO:0000256" key="3">
    <source>
        <dbReference type="ARBA" id="ARBA00022840"/>
    </source>
</evidence>
<dbReference type="HAMAP" id="MF_02207">
    <property type="entry name" value="MreB"/>
    <property type="match status" value="1"/>
</dbReference>
<evidence type="ECO:0000313" key="7">
    <source>
        <dbReference type="EMBL" id="VBB45417.1"/>
    </source>
</evidence>
<dbReference type="NCBIfam" id="NF010539">
    <property type="entry name" value="PRK13927.1"/>
    <property type="match status" value="1"/>
</dbReference>
<dbReference type="CDD" id="cd10225">
    <property type="entry name" value="ASKHA_NBD_MreB-like"/>
    <property type="match status" value="1"/>
</dbReference>
<dbReference type="InterPro" id="IPR043129">
    <property type="entry name" value="ATPase_NBD"/>
</dbReference>
<dbReference type="InterPro" id="IPR004753">
    <property type="entry name" value="MreB"/>
</dbReference>
<comment type="caution">
    <text evidence="6">Lacks conserved residue(s) required for the propagation of feature annotation.</text>
</comment>
<dbReference type="PANTHER" id="PTHR42749:SF1">
    <property type="entry name" value="CELL SHAPE-DETERMINING PROTEIN MREB"/>
    <property type="match status" value="1"/>
</dbReference>
<comment type="similarity">
    <text evidence="5 6">Belongs to the FtsA/MreB family.</text>
</comment>
<dbReference type="PANTHER" id="PTHR42749">
    <property type="entry name" value="CELL SHAPE-DETERMINING PROTEIN MREB"/>
    <property type="match status" value="1"/>
</dbReference>
<proteinExistence type="inferred from homology"/>
<keyword evidence="2 6" id="KW-0547">Nucleotide-binding</keyword>
<comment type="subunit">
    <text evidence="6">Forms polymers.</text>
</comment>
<feature type="binding site" evidence="6">
    <location>
        <begin position="215"/>
        <end position="218"/>
    </location>
    <ligand>
        <name>ATP</name>
        <dbReference type="ChEBI" id="CHEBI:30616"/>
    </ligand>
</feature>